<keyword evidence="3" id="KW-0812">Transmembrane</keyword>
<reference key="1">
    <citation type="submission" date="2010-11" db="EMBL/GenBank/DDBJ databases">
        <title>The complete sequence of chromosome of Isophaera pallida ATCC 43644.</title>
        <authorList>
            <consortium name="US DOE Joint Genome Institute (JGI-PGF)"/>
            <person name="Lucas S."/>
            <person name="Copeland A."/>
            <person name="Lapidus A."/>
            <person name="Bruce D."/>
            <person name="Goodwin L."/>
            <person name="Pitluck S."/>
            <person name="Kyrpides N."/>
            <person name="Mavromatis K."/>
            <person name="Pagani I."/>
            <person name="Ivanova N."/>
            <person name="Saunders E."/>
            <person name="Brettin T."/>
            <person name="Detter J.C."/>
            <person name="Han C."/>
            <person name="Tapia R."/>
            <person name="Land M."/>
            <person name="Hauser L."/>
            <person name="Markowitz V."/>
            <person name="Cheng J.-F."/>
            <person name="Hugenholtz P."/>
            <person name="Woyke T."/>
            <person name="Wu D."/>
            <person name="Eisen J.A."/>
        </authorList>
    </citation>
    <scope>NUCLEOTIDE SEQUENCE</scope>
    <source>
        <strain>ATCC 43644</strain>
    </source>
</reference>
<feature type="compositionally biased region" description="Polar residues" evidence="2">
    <location>
        <begin position="347"/>
        <end position="365"/>
    </location>
</feature>
<proteinExistence type="predicted"/>
<evidence type="ECO:0000256" key="1">
    <source>
        <dbReference type="SAM" id="Coils"/>
    </source>
</evidence>
<feature type="region of interest" description="Disordered" evidence="2">
    <location>
        <begin position="1"/>
        <end position="26"/>
    </location>
</feature>
<dbReference type="AlphaFoldDB" id="E8QY17"/>
<dbReference type="InParanoid" id="E8QY17"/>
<evidence type="ECO:0008006" key="6">
    <source>
        <dbReference type="Google" id="ProtNLM"/>
    </source>
</evidence>
<keyword evidence="1" id="KW-0175">Coiled coil</keyword>
<feature type="coiled-coil region" evidence="1">
    <location>
        <begin position="244"/>
        <end position="301"/>
    </location>
</feature>
<evidence type="ECO:0000256" key="2">
    <source>
        <dbReference type="SAM" id="MobiDB-lite"/>
    </source>
</evidence>
<dbReference type="EMBL" id="CP002353">
    <property type="protein sequence ID" value="ADV62007.1"/>
    <property type="molecule type" value="Genomic_DNA"/>
</dbReference>
<name>E8QY17_ISOPI</name>
<dbReference type="STRING" id="575540.Isop_1422"/>
<dbReference type="KEGG" id="ipa:Isop_1422"/>
<feature type="coiled-coil region" evidence="1">
    <location>
        <begin position="165"/>
        <end position="214"/>
    </location>
</feature>
<dbReference type="OrthoDB" id="117856at2"/>
<reference evidence="4 5" key="2">
    <citation type="journal article" date="2011" name="Stand. Genomic Sci.">
        <title>Complete genome sequence of Isosphaera pallida type strain (IS1B).</title>
        <authorList>
            <consortium name="US DOE Joint Genome Institute (JGI-PGF)"/>
            <person name="Goker M."/>
            <person name="Cleland D."/>
            <person name="Saunders E."/>
            <person name="Lapidus A."/>
            <person name="Nolan M."/>
            <person name="Lucas S."/>
            <person name="Hammon N."/>
            <person name="Deshpande S."/>
            <person name="Cheng J.F."/>
            <person name="Tapia R."/>
            <person name="Han C."/>
            <person name="Goodwin L."/>
            <person name="Pitluck S."/>
            <person name="Liolios K."/>
            <person name="Pagani I."/>
            <person name="Ivanova N."/>
            <person name="Mavromatis K."/>
            <person name="Pati A."/>
            <person name="Chen A."/>
            <person name="Palaniappan K."/>
            <person name="Land M."/>
            <person name="Hauser L."/>
            <person name="Chang Y.J."/>
            <person name="Jeffries C.D."/>
            <person name="Detter J.C."/>
            <person name="Beck B."/>
            <person name="Woyke T."/>
            <person name="Bristow J."/>
            <person name="Eisen J.A."/>
            <person name="Markowitz V."/>
            <person name="Hugenholtz P."/>
            <person name="Kyrpides N.C."/>
            <person name="Klenk H.P."/>
        </authorList>
    </citation>
    <scope>NUCLEOTIDE SEQUENCE [LARGE SCALE GENOMIC DNA]</scope>
    <source>
        <strain evidence="5">ATCC 43644 / DSM 9630 / IS1B</strain>
    </source>
</reference>
<evidence type="ECO:0000256" key="3">
    <source>
        <dbReference type="SAM" id="Phobius"/>
    </source>
</evidence>
<keyword evidence="5" id="KW-1185">Reference proteome</keyword>
<feature type="region of interest" description="Disordered" evidence="2">
    <location>
        <begin position="328"/>
        <end position="366"/>
    </location>
</feature>
<evidence type="ECO:0000313" key="5">
    <source>
        <dbReference type="Proteomes" id="UP000008631"/>
    </source>
</evidence>
<organism evidence="4 5">
    <name type="scientific">Isosphaera pallida (strain ATCC 43644 / DSM 9630 / IS1B)</name>
    <dbReference type="NCBI Taxonomy" id="575540"/>
    <lineage>
        <taxon>Bacteria</taxon>
        <taxon>Pseudomonadati</taxon>
        <taxon>Planctomycetota</taxon>
        <taxon>Planctomycetia</taxon>
        <taxon>Isosphaerales</taxon>
        <taxon>Isosphaeraceae</taxon>
        <taxon>Isosphaera</taxon>
    </lineage>
</organism>
<dbReference type="Proteomes" id="UP000008631">
    <property type="component" value="Chromosome"/>
</dbReference>
<evidence type="ECO:0000313" key="4">
    <source>
        <dbReference type="EMBL" id="ADV62007.1"/>
    </source>
</evidence>
<protein>
    <recommendedName>
        <fullName evidence="6">NHLP bacteriocin system secretion protein</fullName>
    </recommendedName>
</protein>
<dbReference type="RefSeq" id="WP_013564295.1">
    <property type="nucleotide sequence ID" value="NC_014962.1"/>
</dbReference>
<dbReference type="eggNOG" id="COG0845">
    <property type="taxonomic scope" value="Bacteria"/>
</dbReference>
<feature type="transmembrane region" description="Helical" evidence="3">
    <location>
        <begin position="75"/>
        <end position="95"/>
    </location>
</feature>
<keyword evidence="3" id="KW-1133">Transmembrane helix</keyword>
<sequence length="569" mass="64156">MPGGRRILESDLPASGVLSADSPSSPSLVPIAAPTTPGIPASQDRATNARQIELHHPEAFEQLDGLLTLSTTRPWLIVALLTILTVLTLVFSLLYEVPTKVHGRGLLLVDPDSLAQVVAPAGGILIEVHLREGQRIRRTPRTGGFEVVEPYPDRSSPAHRPAFAVLAQEDLLDQVEEKRRELERARWEDAQLTRQEHEREQRQTQAKRKREETLKLLIELADRRIALSREQMRALDLLMSRDARNVNRQEYLAARIQLDQAENERGQALSELSQLEYEFLKEKDQRSEEQLKRQLAIARLEDECRILEARHGRKSLVTFVDLRQLDAQGNPVPSRSVLPSGEETERGLSNTQRTPLHVPTGTNQPEPEFEEYHVHAILKSVGAKVEEGQPIALLERIDPDQSEPRRNDLKVALVFVPTEDGKRIRPDQEVEISPTTIRRVEYGYIRGRVVNLSNLPATEDAVLSRLKHPALVSKFLQGSMGVAHQVTGTPGVFTLVTIELARYETLPFWVKPDGSNWVNRLVWSSRSGNAQVVEPWTLCDASIKVKSQPLLSLVLPWLKRETQLEPPVW</sequence>
<gene>
    <name evidence="4" type="ordered locus">Isop_1422</name>
</gene>
<accession>E8QY17</accession>
<dbReference type="HOGENOM" id="CLU_028453_1_0_0"/>
<keyword evidence="3" id="KW-0472">Membrane</keyword>